<feature type="domain" description="Filamentous haemagglutinin FhaB/tRNA nuclease CdiA-like TPS" evidence="4">
    <location>
        <begin position="53"/>
        <end position="164"/>
    </location>
</feature>
<evidence type="ECO:0000256" key="1">
    <source>
        <dbReference type="ARBA" id="ARBA00004613"/>
    </source>
</evidence>
<keyword evidence="3" id="KW-0732">Signal</keyword>
<dbReference type="InterPro" id="IPR050909">
    <property type="entry name" value="Bact_Autotransporter_VF"/>
</dbReference>
<accession>A0A6S6YJ01</accession>
<dbReference type="Proteomes" id="UP000494108">
    <property type="component" value="Unassembled WGS sequence"/>
</dbReference>
<dbReference type="PANTHER" id="PTHR12338:SF8">
    <property type="entry name" value="HEME_HEMOPEXIN-BINDING PROTEIN"/>
    <property type="match status" value="1"/>
</dbReference>
<organism evidence="5 6">
    <name type="scientific">Achromobacter pestifer</name>
    <dbReference type="NCBI Taxonomy" id="1353889"/>
    <lineage>
        <taxon>Bacteria</taxon>
        <taxon>Pseudomonadati</taxon>
        <taxon>Pseudomonadota</taxon>
        <taxon>Betaproteobacteria</taxon>
        <taxon>Burkholderiales</taxon>
        <taxon>Alcaligenaceae</taxon>
        <taxon>Achromobacter</taxon>
    </lineage>
</organism>
<keyword evidence="2" id="KW-0964">Secreted</keyword>
<dbReference type="Pfam" id="PF13018">
    <property type="entry name" value="ESPR"/>
    <property type="match status" value="1"/>
</dbReference>
<dbReference type="InterPro" id="IPR011050">
    <property type="entry name" value="Pectin_lyase_fold/virulence"/>
</dbReference>
<dbReference type="Pfam" id="PF07581">
    <property type="entry name" value="Glug"/>
    <property type="match status" value="1"/>
</dbReference>
<dbReference type="SUPFAM" id="SSF51126">
    <property type="entry name" value="Pectin lyase-like"/>
    <property type="match status" value="1"/>
</dbReference>
<dbReference type="AlphaFoldDB" id="A0A6S6YJ01"/>
<dbReference type="InterPro" id="IPR008638">
    <property type="entry name" value="FhaB/CdiA-like_TPS"/>
</dbReference>
<dbReference type="PANTHER" id="PTHR12338">
    <property type="entry name" value="AUTOTRANSPORTER"/>
    <property type="match status" value="1"/>
</dbReference>
<dbReference type="InterPro" id="IPR012334">
    <property type="entry name" value="Pectin_lyas_fold"/>
</dbReference>
<dbReference type="SMART" id="SM00912">
    <property type="entry name" value="Haemagg_act"/>
    <property type="match status" value="1"/>
</dbReference>
<reference evidence="5 6" key="1">
    <citation type="submission" date="2020-04" db="EMBL/GenBank/DDBJ databases">
        <authorList>
            <person name="De Canck E."/>
        </authorList>
    </citation>
    <scope>NUCLEOTIDE SEQUENCE [LARGE SCALE GENOMIC DNA]</scope>
    <source>
        <strain evidence="5 6">LMG 3431</strain>
    </source>
</reference>
<dbReference type="GO" id="GO:0005576">
    <property type="term" value="C:extracellular region"/>
    <property type="evidence" value="ECO:0007669"/>
    <property type="project" value="UniProtKB-SubCell"/>
</dbReference>
<name>A0A6S6YJ01_9BURK</name>
<comment type="subcellular location">
    <subcellularLocation>
        <location evidence="1">Secreted</location>
    </subcellularLocation>
</comment>
<protein>
    <recommendedName>
        <fullName evidence="4">Filamentous haemagglutinin FhaB/tRNA nuclease CdiA-like TPS domain-containing protein</fullName>
    </recommendedName>
</protein>
<gene>
    <name evidence="5" type="ORF">LMG3431_00090</name>
</gene>
<evidence type="ECO:0000313" key="6">
    <source>
        <dbReference type="Proteomes" id="UP000494108"/>
    </source>
</evidence>
<dbReference type="Gene3D" id="2.160.20.110">
    <property type="match status" value="2"/>
</dbReference>
<sequence length="1071" mass="107330">MNKSYAVVWNESKGCWIVAGETAKRRGKSSCSGVRAGAMAAVVLGLSALMPTAHALPEFGSVTHGGADIWTAGSEMVINQTKPKTVIEWENFGVEHRERLTFNQGASDMLLNYVKGDNQTAINGSINAAGKIFIVNPRGIVFNAGANVNVGGLVASTRRTDRESFSKNTSGEFVFQDVNTNRVENNGALISSHSGSVVLLGNQVINRGVIQANGGTVALGAGDNITVRMGSGLVNLQINAAAAHALVQNTGTIRADGGQVMLQAKHANASSPLTTVINNSGVIEAKTLNNVPGKIVLEGGTSGAVEVGGRLSATALTSYGNGGAVEASGENVIVRLGTNIDTRAINGQTGTFKVTSNRVNVEDTAVVANPTIHADTLNRNLGNTNVELASTLGDVVVNAPVKWSSGNDLILNAQHGGQGKTVLNGALTATGSGATLSLKADEHLEIGDRILLSGHNSRVSLETTTAAPGTGGSTGKPATANYVLKNPNANITQSGVGATFLSNNIYHNIIQNQAGLQAVNKNLSGFYVLGADLRGTGTFRSIGGAYGTFDGLFDGLGHTLTGFAVSSGGSNVGLFSSSAGVIRNLNLTGMNVTSPNVNFATMSIGALAGYNTGMIDNVNVTKSTVNGNNFRANVTGGLVGTNLRGTVSNSSFSGAVRSGSYTNTMGGLVGANLTDGQILNSKTSGTVSGALQRNDLGGIGGLVGANNGGTIRDARSASAVTASSGYLNAGGLVGLNYNGELRNVSSTGALSTSKYTNAGGLVGTNTNGEIVQGASSGQVRSSTGGSIGGLVGVNNGGAISESAASGNVSNYSGANTGGLIGANNNGKIKNVKASGAVEDRAYSANIGGLVGSNGMGSLIEDGEASGATVVSVYATSGTRMGGLVGSNNGTIAYSASRVGKVHAGNYATVGGLVGQNTGGILASSTTSQTQGGQYSIAGGLAGVNAGTISAGVATGAVTGNHYATIGGLVAQNQMGGKIEFSTASGRIGGQLPGSNYYYGTGMTLGGLVAVNQGQVNYSSSSSEVNFRNGLNQTFGGLVGINYGGMRGNAVFGHAGLVPLAGTNYGMIDMSN</sequence>
<dbReference type="InterPro" id="IPR011493">
    <property type="entry name" value="GLUG"/>
</dbReference>
<dbReference type="Pfam" id="PF05860">
    <property type="entry name" value="TPS"/>
    <property type="match status" value="1"/>
</dbReference>
<dbReference type="Gene3D" id="2.160.20.10">
    <property type="entry name" value="Single-stranded right-handed beta-helix, Pectin lyase-like"/>
    <property type="match status" value="1"/>
</dbReference>
<evidence type="ECO:0000256" key="3">
    <source>
        <dbReference type="ARBA" id="ARBA00022729"/>
    </source>
</evidence>
<dbReference type="InterPro" id="IPR024973">
    <property type="entry name" value="ESPR"/>
</dbReference>
<keyword evidence="6" id="KW-1185">Reference proteome</keyword>
<evidence type="ECO:0000259" key="4">
    <source>
        <dbReference type="SMART" id="SM00912"/>
    </source>
</evidence>
<evidence type="ECO:0000256" key="2">
    <source>
        <dbReference type="ARBA" id="ARBA00022525"/>
    </source>
</evidence>
<dbReference type="RefSeq" id="WP_175173614.1">
    <property type="nucleotide sequence ID" value="NZ_CADIJX010000001.1"/>
</dbReference>
<proteinExistence type="predicted"/>
<evidence type="ECO:0000313" key="5">
    <source>
        <dbReference type="EMBL" id="CAB3624950.1"/>
    </source>
</evidence>
<dbReference type="EMBL" id="CADIJX010000001">
    <property type="protein sequence ID" value="CAB3624950.1"/>
    <property type="molecule type" value="Genomic_DNA"/>
</dbReference>
<dbReference type="NCBIfam" id="TIGR01901">
    <property type="entry name" value="adhes_NPXG"/>
    <property type="match status" value="1"/>
</dbReference>